<keyword evidence="2" id="KW-0812">Transmembrane</keyword>
<dbReference type="EMBL" id="JBHULI010000025">
    <property type="protein sequence ID" value="MFD2533435.1"/>
    <property type="molecule type" value="Genomic_DNA"/>
</dbReference>
<dbReference type="Gene3D" id="2.60.40.10">
    <property type="entry name" value="Immunoglobulins"/>
    <property type="match status" value="1"/>
</dbReference>
<dbReference type="Proteomes" id="UP001597460">
    <property type="component" value="Unassembled WGS sequence"/>
</dbReference>
<dbReference type="PROSITE" id="PS00622">
    <property type="entry name" value="HTH_LUXR_1"/>
    <property type="match status" value="1"/>
</dbReference>
<evidence type="ECO:0000256" key="2">
    <source>
        <dbReference type="SAM" id="Phobius"/>
    </source>
</evidence>
<protein>
    <recommendedName>
        <fullName evidence="3">HTH luxR-type domain-containing protein</fullName>
    </recommendedName>
</protein>
<evidence type="ECO:0000256" key="1">
    <source>
        <dbReference type="SAM" id="Coils"/>
    </source>
</evidence>
<dbReference type="Gene3D" id="1.10.10.10">
    <property type="entry name" value="Winged helix-like DNA-binding domain superfamily/Winged helix DNA-binding domain"/>
    <property type="match status" value="1"/>
</dbReference>
<reference evidence="5" key="1">
    <citation type="journal article" date="2019" name="Int. J. Syst. Evol. Microbiol.">
        <title>The Global Catalogue of Microorganisms (GCM) 10K type strain sequencing project: providing services to taxonomists for standard genome sequencing and annotation.</title>
        <authorList>
            <consortium name="The Broad Institute Genomics Platform"/>
            <consortium name="The Broad Institute Genome Sequencing Center for Infectious Disease"/>
            <person name="Wu L."/>
            <person name="Ma J."/>
        </authorList>
    </citation>
    <scope>NUCLEOTIDE SEQUENCE [LARGE SCALE GENOMIC DNA]</scope>
    <source>
        <strain evidence="5">KCTC 52042</strain>
    </source>
</reference>
<proteinExistence type="predicted"/>
<gene>
    <name evidence="4" type="ORF">ACFSVN_13350</name>
</gene>
<dbReference type="SUPFAM" id="SSF46894">
    <property type="entry name" value="C-terminal effector domain of the bipartite response regulators"/>
    <property type="match status" value="1"/>
</dbReference>
<keyword evidence="1" id="KW-0175">Coiled coil</keyword>
<keyword evidence="2" id="KW-0472">Membrane</keyword>
<dbReference type="SMART" id="SM00421">
    <property type="entry name" value="HTH_LUXR"/>
    <property type="match status" value="1"/>
</dbReference>
<feature type="transmembrane region" description="Helical" evidence="2">
    <location>
        <begin position="681"/>
        <end position="701"/>
    </location>
</feature>
<name>A0ABW5JMR2_9BACT</name>
<evidence type="ECO:0000259" key="3">
    <source>
        <dbReference type="PROSITE" id="PS00622"/>
    </source>
</evidence>
<comment type="caution">
    <text evidence="4">The sequence shown here is derived from an EMBL/GenBank/DDBJ whole genome shotgun (WGS) entry which is preliminary data.</text>
</comment>
<feature type="coiled-coil region" evidence="1">
    <location>
        <begin position="707"/>
        <end position="792"/>
    </location>
</feature>
<accession>A0ABW5JMR2</accession>
<dbReference type="InterPro" id="IPR036388">
    <property type="entry name" value="WH-like_DNA-bd_sf"/>
</dbReference>
<dbReference type="InterPro" id="IPR016032">
    <property type="entry name" value="Sig_transdc_resp-reg_C-effctor"/>
</dbReference>
<keyword evidence="5" id="KW-1185">Reference proteome</keyword>
<evidence type="ECO:0000313" key="5">
    <source>
        <dbReference type="Proteomes" id="UP001597460"/>
    </source>
</evidence>
<organism evidence="4 5">
    <name type="scientific">Gracilimonas halophila</name>
    <dbReference type="NCBI Taxonomy" id="1834464"/>
    <lineage>
        <taxon>Bacteria</taxon>
        <taxon>Pseudomonadati</taxon>
        <taxon>Balneolota</taxon>
        <taxon>Balneolia</taxon>
        <taxon>Balneolales</taxon>
        <taxon>Balneolaceae</taxon>
        <taxon>Gracilimonas</taxon>
    </lineage>
</organism>
<dbReference type="InterPro" id="IPR000792">
    <property type="entry name" value="Tscrpt_reg_LuxR_C"/>
</dbReference>
<feature type="domain" description="HTH luxR-type" evidence="3">
    <location>
        <begin position="847"/>
        <end position="874"/>
    </location>
</feature>
<dbReference type="InterPro" id="IPR015943">
    <property type="entry name" value="WD40/YVTN_repeat-like_dom_sf"/>
</dbReference>
<evidence type="ECO:0000313" key="4">
    <source>
        <dbReference type="EMBL" id="MFD2533435.1"/>
    </source>
</evidence>
<keyword evidence="2" id="KW-1133">Transmembrane helix</keyword>
<sequence>MIFFFGSIFAFQSQQLPEKGVPYLKNFTPADYDHKGKIWSIDTAPNGIAYMASNSGILEYDGREWKNYSGSDGITRSLVVVNDSLIYTGSDLDFGVWKRNEYLEFEYTSLYPFREDLTGISEEFWDIHYIDDNVFFVSANNIYVYSEGNLTKIAAPTEIQNSFTVSETLYFLDEGGLFRIEDLSPKQVPGFPKNNIPEMIGAYEYEGSLIMISQNSGLYQYKNEVFSQINTELSQVLNEGNVFSFEQIDDTHLAFGTILDGLYISDKNGNILHHINKNKGLQNNTVLSMHQSSFGHLWLGMDYGVSFLDLSNEHTFFYDYRGNFGTGYSAILREDTFYLGTNQGLYKTDWNELNNYRSEFDNFEIIEGSEGQVWSLTTIEDQIWIGHDRGLFTLQDNKLNRLGDLRGVWTIQPYKDHLLVGTYNGISIFRKENSEWSYWKQMELIVGSCNQILIEDEQTIWVNIPNYGVIRASLDDDLYPTEREIYLSEEFDGNNQYLRIEEDGVQVLTDTHKFEYSASEGSFSGQIQDQLNSKVEDVLQGTTKPVLLNYEFEFYPIYNGFALKNLSMQKSKPDTAYQLVFRNVKAYNNDEVRKTFGGAELSYTFNNLRVESIVPNQEDVEYQFKTDANEEWSDWSGSGIIELIGMKYGDSQLSVRANVDGTITAAENIYFSVNPPWYRTWYAYTAYIFMAYILIWVVYFIQGAKLKKQKKALLKDQRKSLHKQEKRYRQKIKEAEEAKLKAEFENVKEQLKSKTIELATKARENDEKNRILESLNEKLKRIEESPENIERRVTELQQIVDSHINSDDNTFEIQIDELHKDFYSTLRNEFSELTRYDLRLCAYIKLGFDSKEISNLLNIKPSSVYISRSRLRKKLNIESDEDLHGYLGSL</sequence>
<dbReference type="Gene3D" id="2.130.10.10">
    <property type="entry name" value="YVTN repeat-like/Quinoprotein amine dehydrogenase"/>
    <property type="match status" value="2"/>
</dbReference>
<dbReference type="InterPro" id="IPR013783">
    <property type="entry name" value="Ig-like_fold"/>
</dbReference>